<dbReference type="OMA" id="LERWANS"/>
<keyword evidence="2" id="KW-0040">ANK repeat</keyword>
<feature type="domain" description="NACHT" evidence="3">
    <location>
        <begin position="155"/>
        <end position="264"/>
    </location>
</feature>
<dbReference type="InterPro" id="IPR056884">
    <property type="entry name" value="NPHP3-like_N"/>
</dbReference>
<accession>A0A1Y2LKJ1</accession>
<dbReference type="InterPro" id="IPR054471">
    <property type="entry name" value="GPIID_WHD"/>
</dbReference>
<dbReference type="Pfam" id="PF00023">
    <property type="entry name" value="Ank"/>
    <property type="match status" value="1"/>
</dbReference>
<dbReference type="SUPFAM" id="SSF52540">
    <property type="entry name" value="P-loop containing nucleoside triphosphate hydrolases"/>
    <property type="match status" value="1"/>
</dbReference>
<dbReference type="InterPro" id="IPR036770">
    <property type="entry name" value="Ankyrin_rpt-contain_sf"/>
</dbReference>
<gene>
    <name evidence="4" type="ORF">B5807_10865</name>
</gene>
<feature type="repeat" description="ANK" evidence="2">
    <location>
        <begin position="768"/>
        <end position="792"/>
    </location>
</feature>
<name>A0A1Y2LKJ1_EPING</name>
<sequence>MDVGRSVPRYEEIMLLYPRSTKLRSQLTEYYIVVVDLCRYLYKFGQKPTVQWFASSLNMSYLNNVQTELERWANSIKDQMTVNEAQENSGFRALTRGLLRSTAQQQIHATNLRVLHSCSTYDHETVWKQLRKIGNTSFFEKQLEYREWKDGSHPSTLLYRGKLGSGKSVLLANIVDDLSITTQKERPLVVYFFCRHDVPESLLARTIIGSIARQILRTVTDLSIIAQSCEETHSTGDTEKVLDILLRGFFSSAKIYLVLDGLDECAFMDKVILVSALQKIQEKMNISVCASFREEPNNGLQAIAEQLLDAHIVCIPKNNPDIAAFIEADLERCLRQGQLNIRDPTLISKIQDALLEGSQGMFLWVALQIQSLCSMNTDHAIQEALSDLPKDLSETYARVLHKSGSSDPALQAKTLQLVLAARRPLTTDELLEALSVVPGDATWDPSKVLNNIYSALGYCGCLLITDEEEFTVRVVHRSVTQYLLNETDNAKHIKFSLDEAQRRLADIIVTYLGYGVFGTELSKARVLPLAARSAPSAIVQSALGSSSASRDLALKLLKARRQSKFDLSRVVAEVRGAVESKPQLVFRFYDYAKKYWQDHIWHVSGKDAKILNLSSKLIHDRAFEFGSLDSEWKCFQRSAENGNASILVLLIQAGRIATNTRDNYGYTPLLLAATNGYKHTVKILLEIGGTDVEAKRDGTGPNRLHTPLMYASEKGHKEIVEMLLSSKANAEARDPDGQTSLIIAASNGYKDTVEALLSTADVEAKSKLGCTALMQAASYGHADIVELLINVGKADIEAKNNSDYTPLMLAARSGHEEVVARLLGRADIEAKSTTGWTPLIIAAAEGHTATVKLLLSKANVEARNDSEATALTEAARKGKTETVKLLLEVGKANADPKGDYGWTPLMYAEKNDDQETAQLLRSYIDQQARMSSCGN</sequence>
<dbReference type="SUPFAM" id="SSF48403">
    <property type="entry name" value="Ankyrin repeat"/>
    <property type="match status" value="1"/>
</dbReference>
<dbReference type="InterPro" id="IPR007111">
    <property type="entry name" value="NACHT_NTPase"/>
</dbReference>
<reference evidence="4 5" key="1">
    <citation type="journal article" date="2017" name="Genome Announc.">
        <title>Genome sequence of the saprophytic ascomycete Epicoccum nigrum ICMP 19927 strain isolated from New Zealand.</title>
        <authorList>
            <person name="Fokin M."/>
            <person name="Fleetwood D."/>
            <person name="Weir B.S."/>
            <person name="Villas-Boas S.G."/>
        </authorList>
    </citation>
    <scope>NUCLEOTIDE SEQUENCE [LARGE SCALE GENOMIC DNA]</scope>
    <source>
        <strain evidence="4 5">ICMP 19927</strain>
    </source>
</reference>
<feature type="repeat" description="ANK" evidence="2">
    <location>
        <begin position="703"/>
        <end position="735"/>
    </location>
</feature>
<dbReference type="Pfam" id="PF12796">
    <property type="entry name" value="Ank_2"/>
    <property type="match status" value="3"/>
</dbReference>
<evidence type="ECO:0000313" key="5">
    <source>
        <dbReference type="Proteomes" id="UP000193240"/>
    </source>
</evidence>
<evidence type="ECO:0000256" key="2">
    <source>
        <dbReference type="PROSITE-ProRule" id="PRU00023"/>
    </source>
</evidence>
<proteinExistence type="predicted"/>
<dbReference type="PANTHER" id="PTHR10039">
    <property type="entry name" value="AMELOGENIN"/>
    <property type="match status" value="1"/>
</dbReference>
<dbReference type="Gene3D" id="1.25.40.20">
    <property type="entry name" value="Ankyrin repeat-containing domain"/>
    <property type="match status" value="3"/>
</dbReference>
<keyword evidence="1" id="KW-0677">Repeat</keyword>
<feature type="repeat" description="ANK" evidence="2">
    <location>
        <begin position="834"/>
        <end position="857"/>
    </location>
</feature>
<dbReference type="EMBL" id="KZ107857">
    <property type="protein sequence ID" value="OSS44401.1"/>
    <property type="molecule type" value="Genomic_DNA"/>
</dbReference>
<dbReference type="InParanoid" id="A0A1Y2LKJ1"/>
<dbReference type="Pfam" id="PF24883">
    <property type="entry name" value="NPHP3_N"/>
    <property type="match status" value="1"/>
</dbReference>
<dbReference type="PROSITE" id="PS50297">
    <property type="entry name" value="ANK_REP_REGION"/>
    <property type="match status" value="4"/>
</dbReference>
<evidence type="ECO:0000256" key="1">
    <source>
        <dbReference type="ARBA" id="ARBA00022737"/>
    </source>
</evidence>
<dbReference type="Proteomes" id="UP000193240">
    <property type="component" value="Unassembled WGS sequence"/>
</dbReference>
<dbReference type="SMART" id="SM00248">
    <property type="entry name" value="ANK"/>
    <property type="match status" value="9"/>
</dbReference>
<protein>
    <recommendedName>
        <fullName evidence="3">NACHT domain-containing protein</fullName>
    </recommendedName>
</protein>
<dbReference type="PROSITE" id="PS50837">
    <property type="entry name" value="NACHT"/>
    <property type="match status" value="1"/>
</dbReference>
<dbReference type="AlphaFoldDB" id="A0A1Y2LKJ1"/>
<dbReference type="PANTHER" id="PTHR10039:SF10">
    <property type="entry name" value="NACHT DOMAIN-CONTAINING PROTEIN"/>
    <property type="match status" value="1"/>
</dbReference>
<dbReference type="InterPro" id="IPR002110">
    <property type="entry name" value="Ankyrin_rpt"/>
</dbReference>
<dbReference type="STRING" id="105696.A0A1Y2LKJ1"/>
<dbReference type="Pfam" id="PF22939">
    <property type="entry name" value="WHD_GPIID"/>
    <property type="match status" value="1"/>
</dbReference>
<dbReference type="Gene3D" id="3.40.50.300">
    <property type="entry name" value="P-loop containing nucleotide triphosphate hydrolases"/>
    <property type="match status" value="1"/>
</dbReference>
<organism evidence="4 5">
    <name type="scientific">Epicoccum nigrum</name>
    <name type="common">Soil fungus</name>
    <name type="synonym">Epicoccum purpurascens</name>
    <dbReference type="NCBI Taxonomy" id="105696"/>
    <lineage>
        <taxon>Eukaryota</taxon>
        <taxon>Fungi</taxon>
        <taxon>Dikarya</taxon>
        <taxon>Ascomycota</taxon>
        <taxon>Pezizomycotina</taxon>
        <taxon>Dothideomycetes</taxon>
        <taxon>Pleosporomycetidae</taxon>
        <taxon>Pleosporales</taxon>
        <taxon>Pleosporineae</taxon>
        <taxon>Didymellaceae</taxon>
        <taxon>Epicoccum</taxon>
    </lineage>
</organism>
<dbReference type="InterPro" id="IPR027417">
    <property type="entry name" value="P-loop_NTPase"/>
</dbReference>
<evidence type="ECO:0000259" key="3">
    <source>
        <dbReference type="PROSITE" id="PS50837"/>
    </source>
</evidence>
<evidence type="ECO:0000313" key="4">
    <source>
        <dbReference type="EMBL" id="OSS44401.1"/>
    </source>
</evidence>
<dbReference type="PROSITE" id="PS50088">
    <property type="entry name" value="ANK_REPEAT"/>
    <property type="match status" value="4"/>
</dbReference>
<keyword evidence="5" id="KW-1185">Reference proteome</keyword>
<feature type="repeat" description="ANK" evidence="2">
    <location>
        <begin position="664"/>
        <end position="688"/>
    </location>
</feature>